<dbReference type="GeneID" id="92716233"/>
<dbReference type="Proteomes" id="UP000320585">
    <property type="component" value="Chromosome"/>
</dbReference>
<dbReference type="KEGG" id="dho:Dia5BBH33_10180"/>
<evidence type="ECO:0000313" key="3">
    <source>
        <dbReference type="Proteomes" id="UP000320585"/>
    </source>
</evidence>
<name>A0A8D4UUA9_9FIRM</name>
<dbReference type="RefSeq" id="WP_143332517.1">
    <property type="nucleotide sequence ID" value="NZ_AP019697.1"/>
</dbReference>
<keyword evidence="1" id="KW-0732">Signal</keyword>
<evidence type="ECO:0000313" key="2">
    <source>
        <dbReference type="EMBL" id="BBK25083.1"/>
    </source>
</evidence>
<proteinExistence type="predicted"/>
<dbReference type="AlphaFoldDB" id="A0A8D4UUA9"/>
<accession>A0A8D4UUA9</accession>
<sequence>MKCRNFIKWILSSALFLVLASLSSTAFASDTLSLRGIGDMSVPKNITFSKGAQEALPFMNDGGVKRFFIKRGASDSDYYSMTYSAPPDFSYGWAMSHRLGIPYLLDIGEISHKNDSALEQMDVIAEDLNKRLIADGAVFSGKAPLVKVQNGKKSYWTGSFVIKTKQQGIVYNEAYQVILQCDGYFTTLGIINSDADQAQVTEALRKMVMHRKYPGKNVESMLSHAGTSLTEYE</sequence>
<feature type="signal peptide" evidence="1">
    <location>
        <begin position="1"/>
        <end position="28"/>
    </location>
</feature>
<gene>
    <name evidence="2" type="ORF">Dia5BBH33_10180</name>
</gene>
<feature type="chain" id="PRO_5034424228" evidence="1">
    <location>
        <begin position="29"/>
        <end position="233"/>
    </location>
</feature>
<organism evidence="2 3">
    <name type="scientific">Dialister hominis</name>
    <dbReference type="NCBI Taxonomy" id="2582419"/>
    <lineage>
        <taxon>Bacteria</taxon>
        <taxon>Bacillati</taxon>
        <taxon>Bacillota</taxon>
        <taxon>Negativicutes</taxon>
        <taxon>Veillonellales</taxon>
        <taxon>Veillonellaceae</taxon>
        <taxon>Dialister</taxon>
    </lineage>
</organism>
<reference evidence="3" key="1">
    <citation type="submission" date="2019-05" db="EMBL/GenBank/DDBJ databases">
        <title>Complete genome sequencing of Dialister sp. strain 5BBH33.</title>
        <authorList>
            <person name="Sakamoto M."/>
            <person name="Murakami T."/>
            <person name="Mori H."/>
        </authorList>
    </citation>
    <scope>NUCLEOTIDE SEQUENCE [LARGE SCALE GENOMIC DNA]</scope>
    <source>
        <strain evidence="3">5BBH33</strain>
    </source>
</reference>
<dbReference type="OrthoDB" id="1634625at2"/>
<evidence type="ECO:0000256" key="1">
    <source>
        <dbReference type="SAM" id="SignalP"/>
    </source>
</evidence>
<protein>
    <submittedName>
        <fullName evidence="2">Uncharacterized protein</fullName>
    </submittedName>
</protein>
<dbReference type="EMBL" id="AP019697">
    <property type="protein sequence ID" value="BBK25083.1"/>
    <property type="molecule type" value="Genomic_DNA"/>
</dbReference>
<keyword evidence="3" id="KW-1185">Reference proteome</keyword>